<organism evidence="1 2">
    <name type="scientific">Papaver somniferum</name>
    <name type="common">Opium poppy</name>
    <dbReference type="NCBI Taxonomy" id="3469"/>
    <lineage>
        <taxon>Eukaryota</taxon>
        <taxon>Viridiplantae</taxon>
        <taxon>Streptophyta</taxon>
        <taxon>Embryophyta</taxon>
        <taxon>Tracheophyta</taxon>
        <taxon>Spermatophyta</taxon>
        <taxon>Magnoliopsida</taxon>
        <taxon>Ranunculales</taxon>
        <taxon>Papaveraceae</taxon>
        <taxon>Papaveroideae</taxon>
        <taxon>Papaver</taxon>
    </lineage>
</organism>
<evidence type="ECO:0000313" key="2">
    <source>
        <dbReference type="Proteomes" id="UP000316621"/>
    </source>
</evidence>
<accession>A0A4Y7LF88</accession>
<dbReference type="Proteomes" id="UP000316621">
    <property type="component" value="Chromosome 11"/>
</dbReference>
<dbReference type="EMBL" id="CM010725">
    <property type="protein sequence ID" value="RZC83607.1"/>
    <property type="molecule type" value="Genomic_DNA"/>
</dbReference>
<keyword evidence="2" id="KW-1185">Reference proteome</keyword>
<name>A0A4Y7LF88_PAPSO</name>
<reference evidence="1 2" key="1">
    <citation type="journal article" date="2018" name="Science">
        <title>The opium poppy genome and morphinan production.</title>
        <authorList>
            <person name="Guo L."/>
            <person name="Winzer T."/>
            <person name="Yang X."/>
            <person name="Li Y."/>
            <person name="Ning Z."/>
            <person name="He Z."/>
            <person name="Teodor R."/>
            <person name="Lu Y."/>
            <person name="Bowser T.A."/>
            <person name="Graham I.A."/>
            <person name="Ye K."/>
        </authorList>
    </citation>
    <scope>NUCLEOTIDE SEQUENCE [LARGE SCALE GENOMIC DNA]</scope>
    <source>
        <strain evidence="2">cv. HN1</strain>
        <tissue evidence="1">Leaves</tissue>
    </source>
</reference>
<sequence length="56" mass="6131">MIPVGDFFATPSSPPPLSSPLAYADTDLVIRMQASWHFPRFAPALRSGYPRTLLGL</sequence>
<gene>
    <name evidence="1" type="ORF">C5167_046397</name>
</gene>
<dbReference type="Gramene" id="RZC83607">
    <property type="protein sequence ID" value="RZC83607"/>
    <property type="gene ID" value="C5167_046397"/>
</dbReference>
<proteinExistence type="predicted"/>
<dbReference type="AlphaFoldDB" id="A0A4Y7LF88"/>
<protein>
    <submittedName>
        <fullName evidence="1">Uncharacterized protein</fullName>
    </submittedName>
</protein>
<evidence type="ECO:0000313" key="1">
    <source>
        <dbReference type="EMBL" id="RZC83607.1"/>
    </source>
</evidence>